<reference evidence="3" key="1">
    <citation type="submission" date="2021-11" db="EMBL/GenBank/DDBJ databases">
        <title>Streptomyces corallinus and Kineosporia corallina sp. nov., two new coral-derived marine actinobacteria.</title>
        <authorList>
            <person name="Buangrab K."/>
            <person name="Sutthacheep M."/>
            <person name="Yeemin T."/>
            <person name="Harunari E."/>
            <person name="Igarashi Y."/>
            <person name="Sripreechasak P."/>
            <person name="Kanchanasin P."/>
            <person name="Tanasupawat S."/>
            <person name="Phongsopitanun W."/>
        </authorList>
    </citation>
    <scope>NUCLEOTIDE SEQUENCE</scope>
    <source>
        <strain evidence="3">JCM 31032</strain>
    </source>
</reference>
<feature type="region of interest" description="Disordered" evidence="1">
    <location>
        <begin position="1"/>
        <end position="30"/>
    </location>
</feature>
<protein>
    <recommendedName>
        <fullName evidence="2">Flavodoxin-like domain-containing protein</fullName>
    </recommendedName>
</protein>
<evidence type="ECO:0000259" key="2">
    <source>
        <dbReference type="Pfam" id="PF12682"/>
    </source>
</evidence>
<dbReference type="Gene3D" id="3.40.50.360">
    <property type="match status" value="1"/>
</dbReference>
<dbReference type="SUPFAM" id="SSF52218">
    <property type="entry name" value="Flavoproteins"/>
    <property type="match status" value="1"/>
</dbReference>
<gene>
    <name evidence="3" type="ORF">LR394_09510</name>
</gene>
<feature type="domain" description="Flavodoxin-like" evidence="2">
    <location>
        <begin position="2"/>
        <end position="123"/>
    </location>
</feature>
<comment type="caution">
    <text evidence="3">The sequence shown here is derived from an EMBL/GenBank/DDBJ whole genome shotgun (WGS) entry which is preliminary data.</text>
</comment>
<dbReference type="EMBL" id="JAJOMB010000004">
    <property type="protein sequence ID" value="MCD5311133.1"/>
    <property type="molecule type" value="Genomic_DNA"/>
</dbReference>
<organism evidence="3 4">
    <name type="scientific">Kineosporia babensis</name>
    <dbReference type="NCBI Taxonomy" id="499548"/>
    <lineage>
        <taxon>Bacteria</taxon>
        <taxon>Bacillati</taxon>
        <taxon>Actinomycetota</taxon>
        <taxon>Actinomycetes</taxon>
        <taxon>Kineosporiales</taxon>
        <taxon>Kineosporiaceae</taxon>
        <taxon>Kineosporia</taxon>
    </lineage>
</organism>
<dbReference type="AlphaFoldDB" id="A0A9X1NDN3"/>
<dbReference type="GO" id="GO:0010181">
    <property type="term" value="F:FMN binding"/>
    <property type="evidence" value="ECO:0007669"/>
    <property type="project" value="InterPro"/>
</dbReference>
<dbReference type="RefSeq" id="WP_231440311.1">
    <property type="nucleotide sequence ID" value="NZ_JAJOMB010000004.1"/>
</dbReference>
<evidence type="ECO:0000256" key="1">
    <source>
        <dbReference type="SAM" id="MobiDB-lite"/>
    </source>
</evidence>
<proteinExistence type="predicted"/>
<dbReference type="InterPro" id="IPR008254">
    <property type="entry name" value="Flavodoxin/NO_synth"/>
</dbReference>
<dbReference type="Proteomes" id="UP001138997">
    <property type="component" value="Unassembled WGS sequence"/>
</dbReference>
<dbReference type="PANTHER" id="PTHR39201">
    <property type="entry name" value="EXPORTED PROTEIN-RELATED"/>
    <property type="match status" value="1"/>
</dbReference>
<name>A0A9X1NDN3_9ACTN</name>
<sequence length="131" mass="14170">MYRIEAADPYPEAYEPTVQRNSQEQDEDARPEIAEALPEVSGYDAVLIGSPVWGTRAPMIMQTFIESVGLDGRSIFPFVTYAVSGMSGIDSDYREALPGAQVNDGLAVRGETVADAAGEVEDWLTGIGLLR</sequence>
<evidence type="ECO:0000313" key="4">
    <source>
        <dbReference type="Proteomes" id="UP001138997"/>
    </source>
</evidence>
<dbReference type="PANTHER" id="PTHR39201:SF1">
    <property type="entry name" value="FLAVODOXIN-LIKE DOMAIN-CONTAINING PROTEIN"/>
    <property type="match status" value="1"/>
</dbReference>
<dbReference type="InterPro" id="IPR029039">
    <property type="entry name" value="Flavoprotein-like_sf"/>
</dbReference>
<accession>A0A9X1NDN3</accession>
<keyword evidence="4" id="KW-1185">Reference proteome</keyword>
<dbReference type="Pfam" id="PF12682">
    <property type="entry name" value="Flavodoxin_4"/>
    <property type="match status" value="1"/>
</dbReference>
<evidence type="ECO:0000313" key="3">
    <source>
        <dbReference type="EMBL" id="MCD5311133.1"/>
    </source>
</evidence>